<name>A0A7C4TGZ8_UNCW3</name>
<keyword evidence="3" id="KW-0472">Membrane</keyword>
<dbReference type="PANTHER" id="PTHR21666:SF289">
    <property type="entry name" value="L-ALA--D-GLU ENDOPEPTIDASE"/>
    <property type="match status" value="1"/>
</dbReference>
<organism evidence="5">
    <name type="scientific">candidate division WOR-3 bacterium</name>
    <dbReference type="NCBI Taxonomy" id="2052148"/>
    <lineage>
        <taxon>Bacteria</taxon>
        <taxon>Bacteria division WOR-3</taxon>
    </lineage>
</organism>
<accession>A0A7C4TGZ8</accession>
<feature type="domain" description="M23ase beta-sheet core" evidence="4">
    <location>
        <begin position="147"/>
        <end position="241"/>
    </location>
</feature>
<feature type="transmembrane region" description="Helical" evidence="3">
    <location>
        <begin position="27"/>
        <end position="47"/>
    </location>
</feature>
<dbReference type="AlphaFoldDB" id="A0A7C4TGZ8"/>
<proteinExistence type="predicted"/>
<dbReference type="PANTHER" id="PTHR21666">
    <property type="entry name" value="PEPTIDASE-RELATED"/>
    <property type="match status" value="1"/>
</dbReference>
<evidence type="ECO:0000256" key="3">
    <source>
        <dbReference type="SAM" id="Phobius"/>
    </source>
</evidence>
<comment type="caution">
    <text evidence="5">The sequence shown here is derived from an EMBL/GenBank/DDBJ whole genome shotgun (WGS) entry which is preliminary data.</text>
</comment>
<evidence type="ECO:0000259" key="4">
    <source>
        <dbReference type="Pfam" id="PF01551"/>
    </source>
</evidence>
<protein>
    <recommendedName>
        <fullName evidence="4">M23ase beta-sheet core domain-containing protein</fullName>
    </recommendedName>
</protein>
<dbReference type="Pfam" id="PF01551">
    <property type="entry name" value="Peptidase_M23"/>
    <property type="match status" value="1"/>
</dbReference>
<gene>
    <name evidence="5" type="ORF">ENV60_02965</name>
</gene>
<dbReference type="GO" id="GO:0004222">
    <property type="term" value="F:metalloendopeptidase activity"/>
    <property type="evidence" value="ECO:0007669"/>
    <property type="project" value="TreeGrafter"/>
</dbReference>
<reference evidence="5" key="1">
    <citation type="journal article" date="2020" name="mSystems">
        <title>Genome- and Community-Level Interaction Insights into Carbon Utilization and Element Cycling Functions of Hydrothermarchaeota in Hydrothermal Sediment.</title>
        <authorList>
            <person name="Zhou Z."/>
            <person name="Liu Y."/>
            <person name="Xu W."/>
            <person name="Pan J."/>
            <person name="Luo Z.H."/>
            <person name="Li M."/>
        </authorList>
    </citation>
    <scope>NUCLEOTIDE SEQUENCE [LARGE SCALE GENOMIC DNA]</scope>
    <source>
        <strain evidence="5">SpSt-774</strain>
    </source>
</reference>
<keyword evidence="3" id="KW-0812">Transmembrane</keyword>
<dbReference type="SUPFAM" id="SSF51261">
    <property type="entry name" value="Duplicated hybrid motif"/>
    <property type="match status" value="1"/>
</dbReference>
<dbReference type="EMBL" id="DTGZ01000053">
    <property type="protein sequence ID" value="HGV97241.1"/>
    <property type="molecule type" value="Genomic_DNA"/>
</dbReference>
<feature type="coiled-coil region" evidence="2">
    <location>
        <begin position="59"/>
        <end position="96"/>
    </location>
</feature>
<evidence type="ECO:0000256" key="2">
    <source>
        <dbReference type="SAM" id="Coils"/>
    </source>
</evidence>
<keyword evidence="1" id="KW-0732">Signal</keyword>
<keyword evidence="2" id="KW-0175">Coiled coil</keyword>
<evidence type="ECO:0000313" key="5">
    <source>
        <dbReference type="EMBL" id="HGV97241.1"/>
    </source>
</evidence>
<evidence type="ECO:0000256" key="1">
    <source>
        <dbReference type="ARBA" id="ARBA00022729"/>
    </source>
</evidence>
<dbReference type="CDD" id="cd12797">
    <property type="entry name" value="M23_peptidase"/>
    <property type="match status" value="1"/>
</dbReference>
<dbReference type="InterPro" id="IPR016047">
    <property type="entry name" value="M23ase_b-sheet_dom"/>
</dbReference>
<dbReference type="Gene3D" id="2.70.70.10">
    <property type="entry name" value="Glucose Permease (Domain IIA)"/>
    <property type="match status" value="1"/>
</dbReference>
<sequence length="251" mass="27932">MMKKGISVIISPTNSGISKHFFLSQRMIFSVLGIFIIFLVFFVYTIINYSALSYRAFEATLLKRRNAEIEKEFAKLEEIKRNLKLAEMNNEKIKIMLGVEKSPPPVEPEFDKLLPDNTPQADTVSKTENIPYLFPTVGQISKHFGENHRGIDIAAPILSPVIATASGRVIETGWDSLYGNYLIIENSKNYTTFFGHLNSIAVKKDESVMAGAVIGTVGSSGVSTSPHLHYEVRFRGVPVDPMAYLPTQTGK</sequence>
<dbReference type="InterPro" id="IPR011055">
    <property type="entry name" value="Dup_hybrid_motif"/>
</dbReference>
<keyword evidence="3" id="KW-1133">Transmembrane helix</keyword>
<dbReference type="InterPro" id="IPR050570">
    <property type="entry name" value="Cell_wall_metabolism_enzyme"/>
</dbReference>